<dbReference type="InterPro" id="IPR025316">
    <property type="entry name" value="DUF4221"/>
</dbReference>
<organism evidence="1 2">
    <name type="scientific">Chitinophaga pinensis</name>
    <dbReference type="NCBI Taxonomy" id="79329"/>
    <lineage>
        <taxon>Bacteria</taxon>
        <taxon>Pseudomonadati</taxon>
        <taxon>Bacteroidota</taxon>
        <taxon>Chitinophagia</taxon>
        <taxon>Chitinophagales</taxon>
        <taxon>Chitinophagaceae</taxon>
        <taxon>Chitinophaga</taxon>
    </lineage>
</organism>
<dbReference type="RefSeq" id="WP_146305359.1">
    <property type="nucleotide sequence ID" value="NZ_VOHS01000010.1"/>
</dbReference>
<protein>
    <submittedName>
        <fullName evidence="1">DUF4221 domain-containing protein</fullName>
    </submittedName>
</protein>
<proteinExistence type="predicted"/>
<dbReference type="Pfam" id="PF13970">
    <property type="entry name" value="DUF4221"/>
    <property type="match status" value="1"/>
</dbReference>
<sequence>MSLRMPLILHSIAYAIIICCFISCKNSAGIEIKNDKRGSLKAAKMLALNGDKKFSLDSLSAPRPPYIQLYNDANGNEYLAMLSGYSKNIFIYNYDSANNPVNQIPISTVQMPLAFHIRNMDSIYVYNDKMMEMILLNNKSEIVSKVSLINNENMKDLSWTNRYPQYVPHGVNAIIEHEGKLVFPGQFIWTLPDTIAQQFRFTSLIDVNSNKVNYVHKYPYNIYGHGYLWDEPMFTGVYYDIMPDNKKMVYSFPVSHDLVISDLDADKETTVYGGSNEAASITSLDADKFKKKSAAPNEYIYQKACTSDLYGGILYDKYRDVYYRFLRKALPEKGVRLRWENKKVAVVVMDKDFKYLGETELGDLNEFYPDNSFVTKEGLNVEYVAPNDVEEKFLTFRIFRLKDI</sequence>
<reference evidence="1 2" key="1">
    <citation type="submission" date="2019-08" db="EMBL/GenBank/DDBJ databases">
        <title>Whole genome sequencing of chitin degrading bacteria Chitinophaga pinensis YS16.</title>
        <authorList>
            <person name="Singh R.P."/>
            <person name="Manchanda G."/>
            <person name="Maurya I.K."/>
            <person name="Joshi N.K."/>
            <person name="Srivastava A.K."/>
        </authorList>
    </citation>
    <scope>NUCLEOTIDE SEQUENCE [LARGE SCALE GENOMIC DNA]</scope>
    <source>
        <strain evidence="1 2">YS-16</strain>
    </source>
</reference>
<keyword evidence="2" id="KW-1185">Reference proteome</keyword>
<comment type="caution">
    <text evidence="1">The sequence shown here is derived from an EMBL/GenBank/DDBJ whole genome shotgun (WGS) entry which is preliminary data.</text>
</comment>
<evidence type="ECO:0000313" key="1">
    <source>
        <dbReference type="EMBL" id="TWW00093.1"/>
    </source>
</evidence>
<dbReference type="AlphaFoldDB" id="A0A5C6LSH9"/>
<evidence type="ECO:0000313" key="2">
    <source>
        <dbReference type="Proteomes" id="UP000318815"/>
    </source>
</evidence>
<dbReference type="Proteomes" id="UP000318815">
    <property type="component" value="Unassembled WGS sequence"/>
</dbReference>
<dbReference type="OrthoDB" id="828261at2"/>
<name>A0A5C6LSH9_9BACT</name>
<gene>
    <name evidence="1" type="ORF">FEF09_12135</name>
</gene>
<accession>A0A5C6LSH9</accession>
<dbReference type="EMBL" id="VOHS01000010">
    <property type="protein sequence ID" value="TWW00093.1"/>
    <property type="molecule type" value="Genomic_DNA"/>
</dbReference>